<dbReference type="Pfam" id="PF03379">
    <property type="entry name" value="CcmB"/>
    <property type="match status" value="1"/>
</dbReference>
<feature type="transmembrane region" description="Helical" evidence="6">
    <location>
        <begin position="132"/>
        <end position="155"/>
    </location>
</feature>
<sequence>MTTFLNQMRALLSQSLKVEWATPERWLSPLLFAITVLVLFSFAVGQLEGPEVAHLLVAETFLTAFFSLQISFSRSLDPDMQDRVFDVLRTYPISSSAWFLGKYLLVLVMGTLILIPTMILSSFFYAKSGVSLVDWSLIGVALTALAGMSALGVLLSTMTMRSGSKQILYPLLYFPLTTPVLLSAVESSKAILIKNESLDMLLSSWLGLLIIFGIIYFTLGLLLFGELVKAE</sequence>
<feature type="transmembrane region" description="Helical" evidence="6">
    <location>
        <begin position="103"/>
        <end position="126"/>
    </location>
</feature>
<evidence type="ECO:0000256" key="4">
    <source>
        <dbReference type="ARBA" id="ARBA00022989"/>
    </source>
</evidence>
<comment type="subcellular location">
    <subcellularLocation>
        <location evidence="1">Membrane</location>
        <topology evidence="1">Multi-pass membrane protein</topology>
    </subcellularLocation>
</comment>
<comment type="similarity">
    <text evidence="2">Belongs to the CcmB/CycW/HelB family.</text>
</comment>
<dbReference type="STRING" id="1513793.SAMN06296036_109120"/>
<evidence type="ECO:0000256" key="1">
    <source>
        <dbReference type="ARBA" id="ARBA00004141"/>
    </source>
</evidence>
<feature type="transmembrane region" description="Helical" evidence="6">
    <location>
        <begin position="26"/>
        <end position="47"/>
    </location>
</feature>
<reference evidence="8" key="1">
    <citation type="submission" date="2017-04" db="EMBL/GenBank/DDBJ databases">
        <authorList>
            <person name="Varghese N."/>
            <person name="Submissions S."/>
        </authorList>
    </citation>
    <scope>NUCLEOTIDE SEQUENCE [LARGE SCALE GENOMIC DNA]</scope>
    <source>
        <strain evidence="8">RKEM611</strain>
    </source>
</reference>
<name>A0A1Y6C252_9BACT</name>
<feature type="transmembrane region" description="Helical" evidence="6">
    <location>
        <begin position="205"/>
        <end position="225"/>
    </location>
</feature>
<evidence type="ECO:0000256" key="2">
    <source>
        <dbReference type="ARBA" id="ARBA00010544"/>
    </source>
</evidence>
<accession>A0A1Y6C252</accession>
<dbReference type="InterPro" id="IPR003544">
    <property type="entry name" value="Cyt_c_biogenesis_CcmB"/>
</dbReference>
<evidence type="ECO:0000256" key="5">
    <source>
        <dbReference type="ARBA" id="ARBA00023136"/>
    </source>
</evidence>
<dbReference type="GO" id="GO:0016020">
    <property type="term" value="C:membrane"/>
    <property type="evidence" value="ECO:0007669"/>
    <property type="project" value="UniProtKB-SubCell"/>
</dbReference>
<organism evidence="7 8">
    <name type="scientific">Pseudobacteriovorax antillogorgiicola</name>
    <dbReference type="NCBI Taxonomy" id="1513793"/>
    <lineage>
        <taxon>Bacteria</taxon>
        <taxon>Pseudomonadati</taxon>
        <taxon>Bdellovibrionota</taxon>
        <taxon>Oligoflexia</taxon>
        <taxon>Oligoflexales</taxon>
        <taxon>Pseudobacteriovoracaceae</taxon>
        <taxon>Pseudobacteriovorax</taxon>
    </lineage>
</organism>
<feature type="transmembrane region" description="Helical" evidence="6">
    <location>
        <begin position="167"/>
        <end position="185"/>
    </location>
</feature>
<evidence type="ECO:0000313" key="8">
    <source>
        <dbReference type="Proteomes" id="UP000192907"/>
    </source>
</evidence>
<dbReference type="AlphaFoldDB" id="A0A1Y6C252"/>
<keyword evidence="3 6" id="KW-0812">Transmembrane</keyword>
<keyword evidence="5 6" id="KW-0472">Membrane</keyword>
<dbReference type="GO" id="GO:0017004">
    <property type="term" value="P:cytochrome complex assembly"/>
    <property type="evidence" value="ECO:0007669"/>
    <property type="project" value="InterPro"/>
</dbReference>
<feature type="transmembrane region" description="Helical" evidence="6">
    <location>
        <begin position="53"/>
        <end position="72"/>
    </location>
</feature>
<dbReference type="RefSeq" id="WP_132319308.1">
    <property type="nucleotide sequence ID" value="NZ_FWZT01000009.1"/>
</dbReference>
<evidence type="ECO:0000256" key="3">
    <source>
        <dbReference type="ARBA" id="ARBA00022692"/>
    </source>
</evidence>
<keyword evidence="4 6" id="KW-1133">Transmembrane helix</keyword>
<protein>
    <submittedName>
        <fullName evidence="7">ABC-type transport system involved in cytochrome c biogenesis, permease component</fullName>
    </submittedName>
</protein>
<proteinExistence type="inferred from homology"/>
<dbReference type="EMBL" id="FWZT01000009">
    <property type="protein sequence ID" value="SMF29614.1"/>
    <property type="molecule type" value="Genomic_DNA"/>
</dbReference>
<keyword evidence="8" id="KW-1185">Reference proteome</keyword>
<dbReference type="OrthoDB" id="10002237at2"/>
<dbReference type="GO" id="GO:0015232">
    <property type="term" value="F:heme transmembrane transporter activity"/>
    <property type="evidence" value="ECO:0007669"/>
    <property type="project" value="InterPro"/>
</dbReference>
<evidence type="ECO:0000256" key="6">
    <source>
        <dbReference type="SAM" id="Phobius"/>
    </source>
</evidence>
<evidence type="ECO:0000313" key="7">
    <source>
        <dbReference type="EMBL" id="SMF29614.1"/>
    </source>
</evidence>
<dbReference type="Proteomes" id="UP000192907">
    <property type="component" value="Unassembled WGS sequence"/>
</dbReference>
<gene>
    <name evidence="7" type="ORF">SAMN06296036_109120</name>
</gene>